<dbReference type="Proteomes" id="UP001189429">
    <property type="component" value="Unassembled WGS sequence"/>
</dbReference>
<reference evidence="1" key="1">
    <citation type="submission" date="2023-10" db="EMBL/GenBank/DDBJ databases">
        <authorList>
            <person name="Chen Y."/>
            <person name="Shah S."/>
            <person name="Dougan E. K."/>
            <person name="Thang M."/>
            <person name="Chan C."/>
        </authorList>
    </citation>
    <scope>NUCLEOTIDE SEQUENCE [LARGE SCALE GENOMIC DNA]</scope>
</reference>
<dbReference type="EMBL" id="CAUYUJ010013114">
    <property type="protein sequence ID" value="CAK0835580.1"/>
    <property type="molecule type" value="Genomic_DNA"/>
</dbReference>
<keyword evidence="2" id="KW-1185">Reference proteome</keyword>
<evidence type="ECO:0000313" key="1">
    <source>
        <dbReference type="EMBL" id="CAK0835580.1"/>
    </source>
</evidence>
<protein>
    <submittedName>
        <fullName evidence="1">Uncharacterized protein</fullName>
    </submittedName>
</protein>
<name>A0ABN9STD9_9DINO</name>
<accession>A0ABN9STD9</accession>
<organism evidence="1 2">
    <name type="scientific">Prorocentrum cordatum</name>
    <dbReference type="NCBI Taxonomy" id="2364126"/>
    <lineage>
        <taxon>Eukaryota</taxon>
        <taxon>Sar</taxon>
        <taxon>Alveolata</taxon>
        <taxon>Dinophyceae</taxon>
        <taxon>Prorocentrales</taxon>
        <taxon>Prorocentraceae</taxon>
        <taxon>Prorocentrum</taxon>
    </lineage>
</organism>
<sequence>VRSQEYDRYNNEDIAYFKIADVSEAVAHSIKRCQNKPLRFCKASGECANNALAVDRRPGSIHDIRKEPAPLQPEFLARHLWSIYVAVENWPELVRAMYYLASSRQLRAKLSGCKRDCLPMYLDQIVICSSCMESSAAGARANLHSAPCEPNGVNEWNDDDMQAEFDRLRFVGTTIEEHISTVGQCVEGYDRECDEVAQCPFEGDVELEDAAKGGEAFGNYQCRG</sequence>
<proteinExistence type="predicted"/>
<comment type="caution">
    <text evidence="1">The sequence shown here is derived from an EMBL/GenBank/DDBJ whole genome shotgun (WGS) entry which is preliminary data.</text>
</comment>
<gene>
    <name evidence="1" type="ORF">PCOR1329_LOCUS32396</name>
</gene>
<evidence type="ECO:0000313" key="2">
    <source>
        <dbReference type="Proteomes" id="UP001189429"/>
    </source>
</evidence>
<feature type="non-terminal residue" evidence="1">
    <location>
        <position position="1"/>
    </location>
</feature>